<name>A0ABR3GJJ5_9PEZI</name>
<keyword evidence="2" id="KW-1185">Reference proteome</keyword>
<evidence type="ECO:0000313" key="1">
    <source>
        <dbReference type="EMBL" id="KAL0636018.1"/>
    </source>
</evidence>
<dbReference type="Proteomes" id="UP001447188">
    <property type="component" value="Unassembled WGS sequence"/>
</dbReference>
<dbReference type="EMBL" id="JBBBZM010000058">
    <property type="protein sequence ID" value="KAL0636018.1"/>
    <property type="molecule type" value="Genomic_DNA"/>
</dbReference>
<gene>
    <name evidence="1" type="ORF">Q9L58_005047</name>
</gene>
<reference evidence="1 2" key="1">
    <citation type="submission" date="2024-02" db="EMBL/GenBank/DDBJ databases">
        <title>Discinaceae phylogenomics.</title>
        <authorList>
            <person name="Dirks A.C."/>
            <person name="James T.Y."/>
        </authorList>
    </citation>
    <scope>NUCLEOTIDE SEQUENCE [LARGE SCALE GENOMIC DNA]</scope>
    <source>
        <strain evidence="1 2">ACD0624</strain>
    </source>
</reference>
<proteinExistence type="predicted"/>
<sequence>MKLFFALFLALGSRRPVPKRKGITVIPGIVKLTKVAVKKPAPFDLVDTNIIVDILLEGLAEDPTRLLPSRIGAVRMAQMEHDDACAQTIVVYTGRAMYELEEEVDYFIVLSERFRVLPGGCVVGCPQI</sequence>
<evidence type="ECO:0000313" key="2">
    <source>
        <dbReference type="Proteomes" id="UP001447188"/>
    </source>
</evidence>
<organism evidence="1 2">
    <name type="scientific">Discina gigas</name>
    <dbReference type="NCBI Taxonomy" id="1032678"/>
    <lineage>
        <taxon>Eukaryota</taxon>
        <taxon>Fungi</taxon>
        <taxon>Dikarya</taxon>
        <taxon>Ascomycota</taxon>
        <taxon>Pezizomycotina</taxon>
        <taxon>Pezizomycetes</taxon>
        <taxon>Pezizales</taxon>
        <taxon>Discinaceae</taxon>
        <taxon>Discina</taxon>
    </lineage>
</organism>
<accession>A0ABR3GJJ5</accession>
<comment type="caution">
    <text evidence="1">The sequence shown here is derived from an EMBL/GenBank/DDBJ whole genome shotgun (WGS) entry which is preliminary data.</text>
</comment>
<protein>
    <submittedName>
        <fullName evidence="1">Uncharacterized protein</fullName>
    </submittedName>
</protein>